<keyword evidence="3" id="KW-0479">Metal-binding</keyword>
<comment type="similarity">
    <text evidence="1">Belongs to the SMP-30/CGR1 family.</text>
</comment>
<evidence type="ECO:0000256" key="3">
    <source>
        <dbReference type="PIRSR" id="PIRSR605511-2"/>
    </source>
</evidence>
<name>A0A6L8VH94_9RHOB</name>
<evidence type="ECO:0000259" key="4">
    <source>
        <dbReference type="Pfam" id="PF08450"/>
    </source>
</evidence>
<keyword evidence="6" id="KW-1185">Reference proteome</keyword>
<dbReference type="GO" id="GO:0019853">
    <property type="term" value="P:L-ascorbic acid biosynthetic process"/>
    <property type="evidence" value="ECO:0007669"/>
    <property type="project" value="TreeGrafter"/>
</dbReference>
<feature type="binding site" evidence="3">
    <location>
        <position position="96"/>
    </location>
    <ligand>
        <name>substrate</name>
    </ligand>
</feature>
<gene>
    <name evidence="5" type="ORF">GS660_10310</name>
</gene>
<dbReference type="Proteomes" id="UP000477083">
    <property type="component" value="Unassembled WGS sequence"/>
</dbReference>
<dbReference type="EMBL" id="WWNR01000005">
    <property type="protein sequence ID" value="MZQ89484.1"/>
    <property type="molecule type" value="Genomic_DNA"/>
</dbReference>
<dbReference type="InterPro" id="IPR011042">
    <property type="entry name" value="6-blade_b-propeller_TolB-like"/>
</dbReference>
<dbReference type="PANTHER" id="PTHR10907:SF47">
    <property type="entry name" value="REGUCALCIN"/>
    <property type="match status" value="1"/>
</dbReference>
<dbReference type="SUPFAM" id="SSF63829">
    <property type="entry name" value="Calcium-dependent phosphotriesterase"/>
    <property type="match status" value="1"/>
</dbReference>
<dbReference type="AlphaFoldDB" id="A0A6L8VH94"/>
<dbReference type="GO" id="GO:0005509">
    <property type="term" value="F:calcium ion binding"/>
    <property type="evidence" value="ECO:0007669"/>
    <property type="project" value="TreeGrafter"/>
</dbReference>
<evidence type="ECO:0000256" key="2">
    <source>
        <dbReference type="PIRSR" id="PIRSR605511-1"/>
    </source>
</evidence>
<accession>A0A6L8VH94</accession>
<keyword evidence="3" id="KW-0862">Zinc</keyword>
<dbReference type="PRINTS" id="PR01790">
    <property type="entry name" value="SMP30FAMILY"/>
</dbReference>
<dbReference type="GO" id="GO:0004341">
    <property type="term" value="F:gluconolactonase activity"/>
    <property type="evidence" value="ECO:0007669"/>
    <property type="project" value="TreeGrafter"/>
</dbReference>
<proteinExistence type="inferred from homology"/>
<feature type="active site" description="Proton donor/acceptor" evidence="2">
    <location>
        <position position="191"/>
    </location>
</feature>
<dbReference type="Pfam" id="PF08450">
    <property type="entry name" value="SGL"/>
    <property type="match status" value="1"/>
</dbReference>
<protein>
    <submittedName>
        <fullName evidence="5">SMP-30/gluconolactonase/LRE family protein</fullName>
    </submittedName>
</protein>
<comment type="cofactor">
    <cofactor evidence="3">
        <name>Zn(2+)</name>
        <dbReference type="ChEBI" id="CHEBI:29105"/>
    </cofactor>
    <text evidence="3">Binds 1 divalent metal cation per subunit.</text>
</comment>
<feature type="binding site" evidence="3">
    <location>
        <position position="15"/>
    </location>
    <ligand>
        <name>a divalent metal cation</name>
        <dbReference type="ChEBI" id="CHEBI:60240"/>
    </ligand>
</feature>
<comment type="caution">
    <text evidence="5">The sequence shown here is derived from an EMBL/GenBank/DDBJ whole genome shotgun (WGS) entry which is preliminary data.</text>
</comment>
<dbReference type="InterPro" id="IPR005511">
    <property type="entry name" value="SMP-30"/>
</dbReference>
<organism evidence="5 6">
    <name type="scientific">Frigidibacter albus</name>
    <dbReference type="NCBI Taxonomy" id="1465486"/>
    <lineage>
        <taxon>Bacteria</taxon>
        <taxon>Pseudomonadati</taxon>
        <taxon>Pseudomonadota</taxon>
        <taxon>Alphaproteobacteria</taxon>
        <taxon>Rhodobacterales</taxon>
        <taxon>Paracoccaceae</taxon>
        <taxon>Frigidibacter</taxon>
    </lineage>
</organism>
<feature type="binding site" evidence="3">
    <location>
        <position position="143"/>
    </location>
    <ligand>
        <name>a divalent metal cation</name>
        <dbReference type="ChEBI" id="CHEBI:60240"/>
    </ligand>
</feature>
<feature type="domain" description="SMP-30/Gluconolactonase/LRE-like region" evidence="4">
    <location>
        <begin position="13"/>
        <end position="249"/>
    </location>
</feature>
<dbReference type="InterPro" id="IPR013658">
    <property type="entry name" value="SGL"/>
</dbReference>
<dbReference type="Gene3D" id="2.120.10.30">
    <property type="entry name" value="TolB, C-terminal domain"/>
    <property type="match status" value="1"/>
</dbReference>
<reference evidence="5 6" key="1">
    <citation type="submission" date="2020-01" db="EMBL/GenBank/DDBJ databases">
        <title>Frigidibacter albus SP32T (=CGMCC 1.13995T).</title>
        <authorList>
            <person name="Liao X."/>
        </authorList>
    </citation>
    <scope>NUCLEOTIDE SEQUENCE [LARGE SCALE GENOMIC DNA]</scope>
    <source>
        <strain evidence="5 6">SP32</strain>
    </source>
</reference>
<feature type="binding site" evidence="3">
    <location>
        <position position="191"/>
    </location>
    <ligand>
        <name>a divalent metal cation</name>
        <dbReference type="ChEBI" id="CHEBI:60240"/>
    </ligand>
</feature>
<dbReference type="PANTHER" id="PTHR10907">
    <property type="entry name" value="REGUCALCIN"/>
    <property type="match status" value="1"/>
</dbReference>
<evidence type="ECO:0000256" key="1">
    <source>
        <dbReference type="ARBA" id="ARBA00008853"/>
    </source>
</evidence>
<evidence type="ECO:0000313" key="5">
    <source>
        <dbReference type="EMBL" id="MZQ89484.1"/>
    </source>
</evidence>
<evidence type="ECO:0000313" key="6">
    <source>
        <dbReference type="Proteomes" id="UP000477083"/>
    </source>
</evidence>
<feature type="binding site" evidence="3">
    <location>
        <position position="98"/>
    </location>
    <ligand>
        <name>substrate</name>
    </ligand>
</feature>
<sequence>MSSLVYDSRPCELGEGALWHPERGQLFWFDILGRRLLSQDGNGALAWQMTERCSAAGWVDHDTLLIASETALFRFDLPTGERTDLVAMEADNPLTRSNDGRADPWGGFWASTMGLQAGKGQGAIYRYYDGELRQLFDGLTIPNAICFGSGFAHYADTGESKIYRVALDAGGWPDAEPELFLDLGPEGLNPDGAVIDADGTLWVALWGAGKVAAYAPDGTFLRAVETGAPHTTCPAFGGAGLRTLFVTSALEGLSARALEDAPHSGLVLSEPDVATGRAEPAVVLD</sequence>
<dbReference type="OrthoDB" id="2633250at2"/>
<dbReference type="RefSeq" id="WP_161346060.1">
    <property type="nucleotide sequence ID" value="NZ_BMGW01000005.1"/>
</dbReference>